<dbReference type="GO" id="GO:0016740">
    <property type="term" value="F:transferase activity"/>
    <property type="evidence" value="ECO:0007669"/>
    <property type="project" value="UniProtKB-KW"/>
</dbReference>
<dbReference type="EC" id="6.3.5.-" evidence="7"/>
<keyword evidence="3 7" id="KW-0436">Ligase</keyword>
<dbReference type="GO" id="GO:0050566">
    <property type="term" value="F:asparaginyl-tRNA synthase (glutamine-hydrolyzing) activity"/>
    <property type="evidence" value="ECO:0007669"/>
    <property type="project" value="RHEA"/>
</dbReference>
<comment type="catalytic activity">
    <reaction evidence="5 7">
        <text>L-aspartyl-tRNA(Asn) + L-glutamine + ATP + H2O = L-asparaginyl-tRNA(Asn) + L-glutamate + ADP + phosphate + 2 H(+)</text>
        <dbReference type="Rhea" id="RHEA:14513"/>
        <dbReference type="Rhea" id="RHEA-COMP:9674"/>
        <dbReference type="Rhea" id="RHEA-COMP:9677"/>
        <dbReference type="ChEBI" id="CHEBI:15377"/>
        <dbReference type="ChEBI" id="CHEBI:15378"/>
        <dbReference type="ChEBI" id="CHEBI:29985"/>
        <dbReference type="ChEBI" id="CHEBI:30616"/>
        <dbReference type="ChEBI" id="CHEBI:43474"/>
        <dbReference type="ChEBI" id="CHEBI:58359"/>
        <dbReference type="ChEBI" id="CHEBI:78515"/>
        <dbReference type="ChEBI" id="CHEBI:78516"/>
        <dbReference type="ChEBI" id="CHEBI:456216"/>
    </reaction>
</comment>
<dbReference type="Proteomes" id="UP000245021">
    <property type="component" value="Unassembled WGS sequence"/>
</dbReference>
<dbReference type="RefSeq" id="WP_109245807.1">
    <property type="nucleotide sequence ID" value="NZ_BFFO01000005.1"/>
</dbReference>
<dbReference type="GO" id="GO:0006450">
    <property type="term" value="P:regulation of translational fidelity"/>
    <property type="evidence" value="ECO:0007669"/>
    <property type="project" value="InterPro"/>
</dbReference>
<keyword evidence="7" id="KW-0067">ATP-binding</keyword>
<dbReference type="Pfam" id="PF02686">
    <property type="entry name" value="GatC"/>
    <property type="match status" value="1"/>
</dbReference>
<keyword evidence="7" id="KW-0648">Protein biosynthesis</keyword>
<organism evidence="8 9">
    <name type="scientific">Lactococcus termiticola</name>
    <dbReference type="NCBI Taxonomy" id="2169526"/>
    <lineage>
        <taxon>Bacteria</taxon>
        <taxon>Bacillati</taxon>
        <taxon>Bacillota</taxon>
        <taxon>Bacilli</taxon>
        <taxon>Lactobacillales</taxon>
        <taxon>Streptococcaceae</taxon>
        <taxon>Lactococcus</taxon>
    </lineage>
</organism>
<comment type="caution">
    <text evidence="8">The sequence shown here is derived from an EMBL/GenBank/DDBJ whole genome shotgun (WGS) entry which is preliminary data.</text>
</comment>
<dbReference type="GO" id="GO:0070681">
    <property type="term" value="P:glutaminyl-tRNAGln biosynthesis via transamidation"/>
    <property type="evidence" value="ECO:0007669"/>
    <property type="project" value="TreeGrafter"/>
</dbReference>
<evidence type="ECO:0000256" key="7">
    <source>
        <dbReference type="HAMAP-Rule" id="MF_00122"/>
    </source>
</evidence>
<keyword evidence="8" id="KW-0808">Transferase</keyword>
<comment type="function">
    <text evidence="4 7">Allows the formation of correctly charged Asn-tRNA(Asn) or Gln-tRNA(Gln) through the transamidation of misacylated Asp-tRNA(Asn) or Glu-tRNA(Gln) in organisms which lack either or both of asparaginyl-tRNA or glutaminyl-tRNA synthetases. The reaction takes place in the presence of glutamine and ATP through an activated phospho-Asp-tRNA(Asn) or phospho-Glu-tRNA(Gln).</text>
</comment>
<dbReference type="AlphaFoldDB" id="A0A2R5HFL3"/>
<evidence type="ECO:0000256" key="6">
    <source>
        <dbReference type="ARBA" id="ARBA00047913"/>
    </source>
</evidence>
<evidence type="ECO:0000256" key="2">
    <source>
        <dbReference type="ARBA" id="ARBA00011123"/>
    </source>
</evidence>
<dbReference type="NCBIfam" id="TIGR00135">
    <property type="entry name" value="gatC"/>
    <property type="match status" value="1"/>
</dbReference>
<dbReference type="SUPFAM" id="SSF141000">
    <property type="entry name" value="Glu-tRNAGln amidotransferase C subunit"/>
    <property type="match status" value="1"/>
</dbReference>
<dbReference type="GO" id="GO:0006412">
    <property type="term" value="P:translation"/>
    <property type="evidence" value="ECO:0007669"/>
    <property type="project" value="UniProtKB-UniRule"/>
</dbReference>
<gene>
    <name evidence="7 8" type="primary">gatC</name>
    <name evidence="8" type="ORF">NtB2_00962</name>
</gene>
<comment type="catalytic activity">
    <reaction evidence="6 7">
        <text>L-glutamyl-tRNA(Gln) + L-glutamine + ATP + H2O = L-glutaminyl-tRNA(Gln) + L-glutamate + ADP + phosphate + H(+)</text>
        <dbReference type="Rhea" id="RHEA:17521"/>
        <dbReference type="Rhea" id="RHEA-COMP:9681"/>
        <dbReference type="Rhea" id="RHEA-COMP:9684"/>
        <dbReference type="ChEBI" id="CHEBI:15377"/>
        <dbReference type="ChEBI" id="CHEBI:15378"/>
        <dbReference type="ChEBI" id="CHEBI:29985"/>
        <dbReference type="ChEBI" id="CHEBI:30616"/>
        <dbReference type="ChEBI" id="CHEBI:43474"/>
        <dbReference type="ChEBI" id="CHEBI:58359"/>
        <dbReference type="ChEBI" id="CHEBI:78520"/>
        <dbReference type="ChEBI" id="CHEBI:78521"/>
        <dbReference type="ChEBI" id="CHEBI:456216"/>
    </reaction>
</comment>
<name>A0A2R5HFL3_9LACT</name>
<dbReference type="HAMAP" id="MF_00122">
    <property type="entry name" value="GatC"/>
    <property type="match status" value="1"/>
</dbReference>
<keyword evidence="9" id="KW-1185">Reference proteome</keyword>
<dbReference type="EMBL" id="BFFO01000005">
    <property type="protein sequence ID" value="GBG96837.1"/>
    <property type="molecule type" value="Genomic_DNA"/>
</dbReference>
<reference evidence="8 9" key="1">
    <citation type="journal article" date="2018" name="Genome Announc.">
        <title>Draft Genome Sequence of Lactococcus sp. Strain NtB2 (JCM 32569), Isolated from the Gut of the Higher Termite Nasutitermes takasagoensis.</title>
        <authorList>
            <person name="Noda S."/>
            <person name="Aihara C."/>
            <person name="Yuki M."/>
            <person name="Ohkuma M."/>
        </authorList>
    </citation>
    <scope>NUCLEOTIDE SEQUENCE [LARGE SCALE GENOMIC DNA]</scope>
    <source>
        <strain evidence="8 9">NtB2</strain>
    </source>
</reference>
<dbReference type="InterPro" id="IPR036113">
    <property type="entry name" value="Asp/Glu-ADT_sf_sub_c"/>
</dbReference>
<evidence type="ECO:0000256" key="5">
    <source>
        <dbReference type="ARBA" id="ARBA00047380"/>
    </source>
</evidence>
<dbReference type="Gene3D" id="1.10.20.60">
    <property type="entry name" value="Glu-tRNAGln amidotransferase C subunit, N-terminal domain"/>
    <property type="match status" value="1"/>
</dbReference>
<dbReference type="OrthoDB" id="9813938at2"/>
<dbReference type="GO" id="GO:0005524">
    <property type="term" value="F:ATP binding"/>
    <property type="evidence" value="ECO:0007669"/>
    <property type="project" value="UniProtKB-KW"/>
</dbReference>
<keyword evidence="7" id="KW-0547">Nucleotide-binding</keyword>
<evidence type="ECO:0000313" key="8">
    <source>
        <dbReference type="EMBL" id="GBG96837.1"/>
    </source>
</evidence>
<evidence type="ECO:0000256" key="4">
    <source>
        <dbReference type="ARBA" id="ARBA00024799"/>
    </source>
</evidence>
<comment type="subunit">
    <text evidence="2 7">Heterotrimer of A, B and C subunits.</text>
</comment>
<comment type="similarity">
    <text evidence="1 7">Belongs to the GatC family.</text>
</comment>
<evidence type="ECO:0000313" key="9">
    <source>
        <dbReference type="Proteomes" id="UP000245021"/>
    </source>
</evidence>
<dbReference type="GO" id="GO:0050567">
    <property type="term" value="F:glutaminyl-tRNA synthase (glutamine-hydrolyzing) activity"/>
    <property type="evidence" value="ECO:0007669"/>
    <property type="project" value="UniProtKB-UniRule"/>
</dbReference>
<dbReference type="PANTHER" id="PTHR15004">
    <property type="entry name" value="GLUTAMYL-TRNA(GLN) AMIDOTRANSFERASE SUBUNIT C, MITOCHONDRIAL"/>
    <property type="match status" value="1"/>
</dbReference>
<evidence type="ECO:0000256" key="1">
    <source>
        <dbReference type="ARBA" id="ARBA00010757"/>
    </source>
</evidence>
<sequence length="101" mass="11066">MTKITTDQVLHVADLSKLAFSAEEITRFTSQLGDIIDMVESLDEVDTTGVAFTMNVADNVNRMREDVPAEPVNRDLILREVPETQDGFIKVPAMLADGGDA</sequence>
<protein>
    <recommendedName>
        <fullName evidence="7">Aspartyl/glutamyl-tRNA(Asn/Gln) amidotransferase subunit C</fullName>
        <shortName evidence="7">Asp/Glu-ADT subunit C</shortName>
        <ecNumber evidence="7">6.3.5.-</ecNumber>
    </recommendedName>
</protein>
<proteinExistence type="inferred from homology"/>
<evidence type="ECO:0000256" key="3">
    <source>
        <dbReference type="ARBA" id="ARBA00022598"/>
    </source>
</evidence>
<dbReference type="PANTHER" id="PTHR15004:SF0">
    <property type="entry name" value="GLUTAMYL-TRNA(GLN) AMIDOTRANSFERASE SUBUNIT C, MITOCHONDRIAL"/>
    <property type="match status" value="1"/>
</dbReference>
<accession>A0A2R5HFL3</accession>
<dbReference type="InterPro" id="IPR003837">
    <property type="entry name" value="GatC"/>
</dbReference>